<dbReference type="SUPFAM" id="SSF53474">
    <property type="entry name" value="alpha/beta-Hydrolases"/>
    <property type="match status" value="1"/>
</dbReference>
<dbReference type="GO" id="GO:0016787">
    <property type="term" value="F:hydrolase activity"/>
    <property type="evidence" value="ECO:0007669"/>
    <property type="project" value="UniProtKB-KW"/>
</dbReference>
<keyword evidence="1" id="KW-0378">Hydrolase</keyword>
<dbReference type="Pfam" id="PF20434">
    <property type="entry name" value="BD-FAE"/>
    <property type="match status" value="1"/>
</dbReference>
<dbReference type="ESTHER" id="burma-q62e67">
    <property type="family name" value="BD-FAE"/>
</dbReference>
<accession>Q2T830</accession>
<dbReference type="InterPro" id="IPR050300">
    <property type="entry name" value="GDXG_lipolytic_enzyme"/>
</dbReference>
<dbReference type="Gene3D" id="3.40.50.1820">
    <property type="entry name" value="alpha/beta hydrolase"/>
    <property type="match status" value="1"/>
</dbReference>
<evidence type="ECO:0000259" key="2">
    <source>
        <dbReference type="Pfam" id="PF20434"/>
    </source>
</evidence>
<organism evidence="3 4">
    <name type="scientific">Burkholderia thailandensis (strain ATCC 700388 / DSM 13276 / CCUG 48851 / CIP 106301 / E264)</name>
    <dbReference type="NCBI Taxonomy" id="271848"/>
    <lineage>
        <taxon>Bacteria</taxon>
        <taxon>Pseudomonadati</taxon>
        <taxon>Pseudomonadota</taxon>
        <taxon>Betaproteobacteria</taxon>
        <taxon>Burkholderiales</taxon>
        <taxon>Burkholderiaceae</taxon>
        <taxon>Burkholderia</taxon>
        <taxon>pseudomallei group</taxon>
    </lineage>
</organism>
<keyword evidence="4" id="KW-1185">Reference proteome</keyword>
<sequence length="406" mass="43584">MYSNIGSRSKAADIAAPDVARCPCLRRRGHRARGAACGRSHSGEQANTETALYAYQALVGLPYRLSVFHRRRFARPTARRIERDAAVESCECRMRAGRAARGVRTVVRANEEQAMLTGGMLIGSAVTLGVWAGRHPLAVLNAAARRPTFVGRFDIAYGAGPRRALDIYLPADRCAPTAGGGLPIVVFFYGGSWRRGRRGDYRFVGEALASRGCVVAIPDYRLYPDAVFPDFVEDAAAAVRWACDHAAELGADPRRVYVTGHSAGAQIATLLATDGRFLRAHGLDKRDLAGVVGLAGPYDFLPLNDATLERIFPEPVRDASQPIRFVDGSEPPMLLASGLRDATVKPGNTARFAARVAAAGGAVQVRLYPGIGHALLVGAFGLPLRRFLPVLDDVAAFVRGAPRART</sequence>
<dbReference type="EMBL" id="CP000085">
    <property type="protein sequence ID" value="ABC36110.1"/>
    <property type="molecule type" value="Genomic_DNA"/>
</dbReference>
<dbReference type="PANTHER" id="PTHR48081">
    <property type="entry name" value="AB HYDROLASE SUPERFAMILY PROTEIN C4A8.06C"/>
    <property type="match status" value="1"/>
</dbReference>
<feature type="domain" description="BD-FAE-like" evidence="2">
    <location>
        <begin position="165"/>
        <end position="353"/>
    </location>
</feature>
<dbReference type="HOGENOM" id="CLU_012494_4_1_4"/>
<protein>
    <submittedName>
        <fullName evidence="3">Carboxylesterase family protein</fullName>
    </submittedName>
</protein>
<dbReference type="InterPro" id="IPR029058">
    <property type="entry name" value="AB_hydrolase_fold"/>
</dbReference>
<name>Q2T830_BURTA</name>
<dbReference type="Proteomes" id="UP000001930">
    <property type="component" value="Chromosome II"/>
</dbReference>
<evidence type="ECO:0000313" key="4">
    <source>
        <dbReference type="Proteomes" id="UP000001930"/>
    </source>
</evidence>
<proteinExistence type="predicted"/>
<dbReference type="InterPro" id="IPR049492">
    <property type="entry name" value="BD-FAE-like_dom"/>
</dbReference>
<evidence type="ECO:0000313" key="3">
    <source>
        <dbReference type="EMBL" id="ABC36110.1"/>
    </source>
</evidence>
<reference evidence="3 4" key="1">
    <citation type="journal article" date="2005" name="BMC Genomics">
        <title>Bacterial genome adaptation to niches: divergence of the potential virulence genes in three Burkholderia species of different survival strategies.</title>
        <authorList>
            <person name="Kim H.S."/>
            <person name="Schell M.A."/>
            <person name="Yu Y."/>
            <person name="Ulrich R.L."/>
            <person name="Sarria S.H."/>
            <person name="Nierman W.C."/>
            <person name="DeShazer D."/>
        </authorList>
    </citation>
    <scope>NUCLEOTIDE SEQUENCE [LARGE SCALE GENOMIC DNA]</scope>
    <source>
        <strain evidence="4">ATCC 700388 / DSM 13276 / CCUG 48851 / CIP 106301 / E264</strain>
    </source>
</reference>
<evidence type="ECO:0000256" key="1">
    <source>
        <dbReference type="ARBA" id="ARBA00022801"/>
    </source>
</evidence>
<dbReference type="PANTHER" id="PTHR48081:SF9">
    <property type="entry name" value="CARBOXYLESTERASE"/>
    <property type="match status" value="1"/>
</dbReference>
<dbReference type="AlphaFoldDB" id="Q2T830"/>
<dbReference type="KEGG" id="bte:BTH_II0469"/>
<gene>
    <name evidence="3" type="ordered locus">BTH_II0469</name>
</gene>